<feature type="transmembrane region" description="Helical" evidence="9">
    <location>
        <begin position="42"/>
        <end position="61"/>
    </location>
</feature>
<feature type="transmembrane region" description="Helical" evidence="9">
    <location>
        <begin position="81"/>
        <end position="102"/>
    </location>
</feature>
<dbReference type="GO" id="GO:0016020">
    <property type="term" value="C:membrane"/>
    <property type="evidence" value="ECO:0007669"/>
    <property type="project" value="UniProtKB-SubCell"/>
</dbReference>
<feature type="transmembrane region" description="Helical" evidence="9">
    <location>
        <begin position="114"/>
        <end position="132"/>
    </location>
</feature>
<evidence type="ECO:0000256" key="9">
    <source>
        <dbReference type="SAM" id="Phobius"/>
    </source>
</evidence>
<reference evidence="11 12" key="1">
    <citation type="submission" date="2015-06" db="EMBL/GenBank/DDBJ databases">
        <title>Survival trade-offs in plant roots during colonization by closely related pathogenic and mutualistic fungi.</title>
        <authorList>
            <person name="Hacquard S."/>
            <person name="Kracher B."/>
            <person name="Hiruma K."/>
            <person name="Weinman A."/>
            <person name="Muench P."/>
            <person name="Garrido Oter R."/>
            <person name="Ver Loren van Themaat E."/>
            <person name="Dallerey J.-F."/>
            <person name="Damm U."/>
            <person name="Henrissat B."/>
            <person name="Lespinet O."/>
            <person name="Thon M."/>
            <person name="Kemen E."/>
            <person name="McHardy A.C."/>
            <person name="Schulze-Lefert P."/>
            <person name="O'Connell R.J."/>
        </authorList>
    </citation>
    <scope>NUCLEOTIDE SEQUENCE [LARGE SCALE GENOMIC DNA]</scope>
    <source>
        <strain evidence="11 12">0861</strain>
    </source>
</reference>
<gene>
    <name evidence="11" type="ORF">CT0861_03249</name>
</gene>
<evidence type="ECO:0000256" key="2">
    <source>
        <dbReference type="ARBA" id="ARBA00010992"/>
    </source>
</evidence>
<dbReference type="AlphaFoldDB" id="A0A166P3J2"/>
<evidence type="ECO:0000256" key="8">
    <source>
        <dbReference type="SAM" id="MobiDB-lite"/>
    </source>
</evidence>
<dbReference type="FunFam" id="1.20.1250.20:FF:000134">
    <property type="entry name" value="MFS sugar transporter protein"/>
    <property type="match status" value="1"/>
</dbReference>
<dbReference type="PANTHER" id="PTHR48022">
    <property type="entry name" value="PLASTIDIC GLUCOSE TRANSPORTER 4"/>
    <property type="match status" value="1"/>
</dbReference>
<comment type="caution">
    <text evidence="11">The sequence shown here is derived from an EMBL/GenBank/DDBJ whole genome shotgun (WGS) entry which is preliminary data.</text>
</comment>
<feature type="compositionally biased region" description="Basic and acidic residues" evidence="8">
    <location>
        <begin position="533"/>
        <end position="543"/>
    </location>
</feature>
<evidence type="ECO:0000256" key="4">
    <source>
        <dbReference type="ARBA" id="ARBA00022692"/>
    </source>
</evidence>
<feature type="transmembrane region" description="Helical" evidence="9">
    <location>
        <begin position="138"/>
        <end position="163"/>
    </location>
</feature>
<sequence>LIFVGLSGSSPSKAPHPIFRPNDAAAVMAWLSVTVPPGELRLYLLCLYFGIGASVWGYNIGVMSTVLSNEGFGEALGYPSIASKGIIISVYYVGTFISYLIVSHPISDWLGRRYAALSGTLVVCLGAILQGVSNGATAFGTMVAGRVISGLGVAIVSTSVPLYQAEISPAQKRGHFVTVNHVGFIAGIATGLWVGFFMRFWTSSVGHFWGWRLSILLEIIPALMFGLGLPWIPETPRWLVEHGRKDQARSTLRWLREGSFDDDQIEYEFGAIVDNVNEYRQSGRNWLSLFREKALFARLWRATLLQFMAQLCGASAIKYYLPYLLEGLGLGMRAAVMVTAIEMTIKIFFTILEMFIIDRFGRRNCLAAGCAVMAFSLLINGVLPLKYGYGLNKAASVVCIIFIFVYAMGFSIGFGPVAWVYNTEIFPTSVRARGLNFASVGGSLGATIVTMGWGYGFSFLGSYSYFIFMVINIICIPVIYAFLPETKGRELEDMDELFGAVDKPRNDSDAASAHLLQQDASYRDSEDSATGTTRDEERDLSLI</sequence>
<dbReference type="PROSITE" id="PS50850">
    <property type="entry name" value="MFS"/>
    <property type="match status" value="1"/>
</dbReference>
<evidence type="ECO:0000256" key="3">
    <source>
        <dbReference type="ARBA" id="ARBA00022448"/>
    </source>
</evidence>
<feature type="transmembrane region" description="Helical" evidence="9">
    <location>
        <begin position="364"/>
        <end position="383"/>
    </location>
</feature>
<dbReference type="Proteomes" id="UP000076552">
    <property type="component" value="Unassembled WGS sequence"/>
</dbReference>
<feature type="transmembrane region" description="Helical" evidence="9">
    <location>
        <begin position="175"/>
        <end position="197"/>
    </location>
</feature>
<evidence type="ECO:0000313" key="11">
    <source>
        <dbReference type="EMBL" id="KZL66352.1"/>
    </source>
</evidence>
<dbReference type="InterPro" id="IPR020846">
    <property type="entry name" value="MFS_dom"/>
</dbReference>
<evidence type="ECO:0000256" key="6">
    <source>
        <dbReference type="ARBA" id="ARBA00023136"/>
    </source>
</evidence>
<keyword evidence="5 9" id="KW-1133">Transmembrane helix</keyword>
<comment type="similarity">
    <text evidence="2 7">Belongs to the major facilitator superfamily. Sugar transporter (TC 2.A.1.1) family.</text>
</comment>
<dbReference type="SUPFAM" id="SSF103473">
    <property type="entry name" value="MFS general substrate transporter"/>
    <property type="match status" value="1"/>
</dbReference>
<dbReference type="NCBIfam" id="TIGR00879">
    <property type="entry name" value="SP"/>
    <property type="match status" value="1"/>
</dbReference>
<proteinExistence type="inferred from homology"/>
<dbReference type="EMBL" id="LFIV01000180">
    <property type="protein sequence ID" value="KZL66352.1"/>
    <property type="molecule type" value="Genomic_DNA"/>
</dbReference>
<evidence type="ECO:0000256" key="1">
    <source>
        <dbReference type="ARBA" id="ARBA00004141"/>
    </source>
</evidence>
<dbReference type="InterPro" id="IPR003663">
    <property type="entry name" value="Sugar/inositol_transpt"/>
</dbReference>
<dbReference type="InterPro" id="IPR036259">
    <property type="entry name" value="MFS_trans_sf"/>
</dbReference>
<feature type="domain" description="Major facilitator superfamily (MFS) profile" evidence="10">
    <location>
        <begin position="45"/>
        <end position="487"/>
    </location>
</feature>
<organism evidence="11 12">
    <name type="scientific">Colletotrichum tofieldiae</name>
    <dbReference type="NCBI Taxonomy" id="708197"/>
    <lineage>
        <taxon>Eukaryota</taxon>
        <taxon>Fungi</taxon>
        <taxon>Dikarya</taxon>
        <taxon>Ascomycota</taxon>
        <taxon>Pezizomycotina</taxon>
        <taxon>Sordariomycetes</taxon>
        <taxon>Hypocreomycetidae</taxon>
        <taxon>Glomerellales</taxon>
        <taxon>Glomerellaceae</taxon>
        <taxon>Colletotrichum</taxon>
        <taxon>Colletotrichum spaethianum species complex</taxon>
    </lineage>
</organism>
<dbReference type="Pfam" id="PF00083">
    <property type="entry name" value="Sugar_tr"/>
    <property type="match status" value="1"/>
</dbReference>
<feature type="non-terminal residue" evidence="11">
    <location>
        <position position="1"/>
    </location>
</feature>
<protein>
    <submittedName>
        <fullName evidence="11">Ascus development protein</fullName>
    </submittedName>
</protein>
<keyword evidence="3 7" id="KW-0813">Transport</keyword>
<evidence type="ECO:0000313" key="12">
    <source>
        <dbReference type="Proteomes" id="UP000076552"/>
    </source>
</evidence>
<dbReference type="PANTHER" id="PTHR48022:SF14">
    <property type="entry name" value="MAJOR FACILITATOR SUPERFAMILY (MFS) PROFILE DOMAIN-CONTAINING PROTEIN-RELATED"/>
    <property type="match status" value="1"/>
</dbReference>
<feature type="transmembrane region" description="Helical" evidence="9">
    <location>
        <begin position="395"/>
        <end position="422"/>
    </location>
</feature>
<feature type="transmembrane region" description="Helical" evidence="9">
    <location>
        <begin position="299"/>
        <end position="321"/>
    </location>
</feature>
<feature type="transmembrane region" description="Helical" evidence="9">
    <location>
        <begin position="434"/>
        <end position="457"/>
    </location>
</feature>
<evidence type="ECO:0000256" key="7">
    <source>
        <dbReference type="RuleBase" id="RU003346"/>
    </source>
</evidence>
<keyword evidence="4 9" id="KW-0812">Transmembrane</keyword>
<feature type="transmembrane region" description="Helical" evidence="9">
    <location>
        <begin position="209"/>
        <end position="232"/>
    </location>
</feature>
<keyword evidence="12" id="KW-1185">Reference proteome</keyword>
<name>A0A166P3J2_9PEZI</name>
<dbReference type="GO" id="GO:0005351">
    <property type="term" value="F:carbohydrate:proton symporter activity"/>
    <property type="evidence" value="ECO:0007669"/>
    <property type="project" value="TreeGrafter"/>
</dbReference>
<dbReference type="InterPro" id="IPR005828">
    <property type="entry name" value="MFS_sugar_transport-like"/>
</dbReference>
<dbReference type="Gene3D" id="1.20.1250.20">
    <property type="entry name" value="MFS general substrate transporter like domains"/>
    <property type="match status" value="1"/>
</dbReference>
<keyword evidence="6 9" id="KW-0472">Membrane</keyword>
<evidence type="ECO:0000259" key="10">
    <source>
        <dbReference type="PROSITE" id="PS50850"/>
    </source>
</evidence>
<dbReference type="PRINTS" id="PR00171">
    <property type="entry name" value="SUGRTRNSPORT"/>
</dbReference>
<feature type="region of interest" description="Disordered" evidence="8">
    <location>
        <begin position="515"/>
        <end position="543"/>
    </location>
</feature>
<dbReference type="InterPro" id="IPR050360">
    <property type="entry name" value="MFS_Sugar_Transporters"/>
</dbReference>
<feature type="transmembrane region" description="Helical" evidence="9">
    <location>
        <begin position="333"/>
        <end position="352"/>
    </location>
</feature>
<comment type="subcellular location">
    <subcellularLocation>
        <location evidence="1">Membrane</location>
        <topology evidence="1">Multi-pass membrane protein</topology>
    </subcellularLocation>
</comment>
<evidence type="ECO:0000256" key="5">
    <source>
        <dbReference type="ARBA" id="ARBA00022989"/>
    </source>
</evidence>
<feature type="transmembrane region" description="Helical" evidence="9">
    <location>
        <begin position="463"/>
        <end position="483"/>
    </location>
</feature>
<accession>A0A166P3J2</accession>